<name>A0A0S7BQW8_9CHLR</name>
<reference evidence="1" key="1">
    <citation type="journal article" date="2015" name="Genome Announc.">
        <title>Draft Genome Sequence of Anaerolineae Strain TC1, a Novel Isolate from a Methanogenic Wastewater Treatment System.</title>
        <authorList>
            <person name="Matsuura N."/>
            <person name="Tourlousse D.M."/>
            <person name="Sun L."/>
            <person name="Toyonaga M."/>
            <person name="Kuroda K."/>
            <person name="Ohashi A."/>
            <person name="Cruz R."/>
            <person name="Yamaguchi T."/>
            <person name="Sekiguchi Y."/>
        </authorList>
    </citation>
    <scope>NUCLEOTIDE SEQUENCE [LARGE SCALE GENOMIC DNA]</scope>
    <source>
        <strain evidence="1">TC1</strain>
    </source>
</reference>
<dbReference type="PATRIC" id="fig|1678840.3.peg.2222"/>
<gene>
    <name evidence="1" type="ORF">ATC1_13841</name>
</gene>
<dbReference type="OrthoDB" id="9769734at2"/>
<proteinExistence type="predicted"/>
<dbReference type="RefSeq" id="WP_062280895.1">
    <property type="nucleotide sequence ID" value="NZ_DF968181.1"/>
</dbReference>
<evidence type="ECO:0000313" key="2">
    <source>
        <dbReference type="Proteomes" id="UP000053370"/>
    </source>
</evidence>
<dbReference type="Proteomes" id="UP000053370">
    <property type="component" value="Unassembled WGS sequence"/>
</dbReference>
<keyword evidence="2" id="KW-1185">Reference proteome</keyword>
<organism evidence="1">
    <name type="scientific">Flexilinea flocculi</name>
    <dbReference type="NCBI Taxonomy" id="1678840"/>
    <lineage>
        <taxon>Bacteria</taxon>
        <taxon>Bacillati</taxon>
        <taxon>Chloroflexota</taxon>
        <taxon>Anaerolineae</taxon>
        <taxon>Anaerolineales</taxon>
        <taxon>Anaerolineaceae</taxon>
        <taxon>Flexilinea</taxon>
    </lineage>
</organism>
<dbReference type="AlphaFoldDB" id="A0A0S7BQW8"/>
<dbReference type="EMBL" id="DF968181">
    <property type="protein sequence ID" value="GAP40859.1"/>
    <property type="molecule type" value="Genomic_DNA"/>
</dbReference>
<dbReference type="Pfam" id="PF08665">
    <property type="entry name" value="PglZ"/>
    <property type="match status" value="1"/>
</dbReference>
<evidence type="ECO:0000313" key="1">
    <source>
        <dbReference type="EMBL" id="GAP40859.1"/>
    </source>
</evidence>
<accession>A0A0S7BQW8</accession>
<sequence length="839" mass="93465">MTIKNFIQKEIFLPRLKQNGVLVVYDPDQRYHELCLELNAEKLRVIDTSESSITSRFAALEALNEFGQPNPSLEGILVYVPAKSPITDEEKQRDPFAIYGACGSVFPEGDGDEFLSLCLKARADYATEIRRIFKDNPNPGFAVIDAVGGGAGWPNLQAMLKVESARDILFVLLTPSEAQKETLKTQASWVTEATALFQSALGLNLKTKMKTWNAVADELWRFLLFSEFVFDLPSDLPVALTTVPCAPQEALHLVEDLCDRLRNDRRTQAFYIERAEGIEKDLNLPAICEKIDDFGVRDTFPFEERACFNQAVDALKRDNIDRLRSVLNRHEQSVWVSRGENQAQWALLHSAASLAQACEDSDRQLSEHTRTLDTLLDFYTNNIREVDRIQREFEQAAGDLLDSGGASIEVISQTRSTYRKLIDKVHGIFVRHIEKSGWPISGRLSNADVFDKLVAPKLLESGRRVAYLLIDAMRYELGVELAKHLNEAGQIDVQMACAQMPTVTPVGMATLLPGAGQNLKIMNKDNQLLVVFGDQPLATVAQRMDVLRKKYGQRFAEMELVRFVRDHPKIENTVELLVIRSNDMDNDFEANPEAAPGLISRTFQKIRSAIYKLRDLGFQDVIIATDHGFFLNTAIEPGDVCAKPSGKWINVHERTLLGDGVGDTSNLVLPSEMLGIRGEYSQVAIPRALVSYRAGQWYFHGGLSLQEAIVPVIAVKIRAAEIGIGSKLSVMLNYKRGSKKITTRLPVIEVEAGASDLFAQETELLIEAYDVKGHVVGEAKPGGPVNPATRIIMLKPGDTIPITLKMDMDFEGKFVVKALDPITQTAMGKPLELETDYTV</sequence>
<protein>
    <submittedName>
        <fullName evidence="1">Protein containing PglZ domain</fullName>
    </submittedName>
</protein>
<dbReference type="STRING" id="1678840.ATC1_13841"/>